<dbReference type="CDD" id="cd01129">
    <property type="entry name" value="PulE-GspE-like"/>
    <property type="match status" value="1"/>
</dbReference>
<dbReference type="Pfam" id="PF00437">
    <property type="entry name" value="T2SSE"/>
    <property type="match status" value="1"/>
</dbReference>
<protein>
    <recommendedName>
        <fullName evidence="4">AAA+ ATPase domain-containing protein</fullName>
    </recommendedName>
</protein>
<evidence type="ECO:0000256" key="2">
    <source>
        <dbReference type="ARBA" id="ARBA00022741"/>
    </source>
</evidence>
<dbReference type="SMART" id="SM00382">
    <property type="entry name" value="AAA"/>
    <property type="match status" value="1"/>
</dbReference>
<accession>A0A1F4ZBH2</accession>
<feature type="domain" description="AAA+ ATPase" evidence="4">
    <location>
        <begin position="158"/>
        <end position="279"/>
    </location>
</feature>
<gene>
    <name evidence="5" type="ORF">A2989_02940</name>
</gene>
<dbReference type="STRING" id="1797259.A2989_02940"/>
<evidence type="ECO:0000313" key="5">
    <source>
        <dbReference type="EMBL" id="OGD03613.1"/>
    </source>
</evidence>
<proteinExistence type="inferred from homology"/>
<dbReference type="InterPro" id="IPR003593">
    <property type="entry name" value="AAA+_ATPase"/>
</dbReference>
<comment type="similarity">
    <text evidence="1">Belongs to the GSP E family.</text>
</comment>
<keyword evidence="2" id="KW-0547">Nucleotide-binding</keyword>
<dbReference type="Gene3D" id="3.40.50.300">
    <property type="entry name" value="P-loop containing nucleotide triphosphate hydrolases"/>
    <property type="match status" value="1"/>
</dbReference>
<evidence type="ECO:0000256" key="3">
    <source>
        <dbReference type="ARBA" id="ARBA00022840"/>
    </source>
</evidence>
<dbReference type="Proteomes" id="UP000177080">
    <property type="component" value="Unassembled WGS sequence"/>
</dbReference>
<comment type="caution">
    <text evidence="5">The sequence shown here is derived from an EMBL/GenBank/DDBJ whole genome shotgun (WGS) entry which is preliminary data.</text>
</comment>
<organism evidence="5 6">
    <name type="scientific">Candidatus Amesbacteria bacterium RIFCSPLOWO2_01_FULL_48_25</name>
    <dbReference type="NCBI Taxonomy" id="1797259"/>
    <lineage>
        <taxon>Bacteria</taxon>
        <taxon>Candidatus Amesiibacteriota</taxon>
    </lineage>
</organism>
<dbReference type="InterPro" id="IPR001482">
    <property type="entry name" value="T2SS/T4SS_dom"/>
</dbReference>
<sequence length="408" mass="45524">MVVKTGDHGCMELGSGLFNLSGMSSPVAIVDQVISEAIRVTASDILLEPEEKEVRVRLRVDGVLQTYGTMAHGAYDQVLSRIKVLGNMDVTENRKPQESKIRVEVEGHPYVLRAGIVTTNFGQMAALRVLDLPQYTQFTQLGVSEALASKIRSNISGRYGLFLVCGPTGSGKTTTVHACLKHLNTGEVNIMTIEDPVEYVMPGVNQIEVGEDVGLDFVRGLRQILRLNPDIVFVGEIRDAETAKIAVQASLTGHLVISTIHGRNSVGAIYRLLDLGIDRFMINYALRAVVSQRLMRRICEHCREDYRATPEELALYARETGKKPLQLLTGRGCEMCHQSRFRGRVGIYEMLEMDEETRQLIFSGADEEVFKKELLRKGFKTMNEEGIRLVDEGVTSIPEFIRTMYDAR</sequence>
<dbReference type="EMBL" id="MEXN01000005">
    <property type="protein sequence ID" value="OGD03613.1"/>
    <property type="molecule type" value="Genomic_DNA"/>
</dbReference>
<keyword evidence="3" id="KW-0067">ATP-binding</keyword>
<dbReference type="SUPFAM" id="SSF52540">
    <property type="entry name" value="P-loop containing nucleoside triphosphate hydrolases"/>
    <property type="match status" value="1"/>
</dbReference>
<dbReference type="Gene3D" id="3.30.450.90">
    <property type="match status" value="1"/>
</dbReference>
<evidence type="ECO:0000256" key="1">
    <source>
        <dbReference type="ARBA" id="ARBA00006611"/>
    </source>
</evidence>
<dbReference type="GO" id="GO:0016887">
    <property type="term" value="F:ATP hydrolysis activity"/>
    <property type="evidence" value="ECO:0007669"/>
    <property type="project" value="TreeGrafter"/>
</dbReference>
<reference evidence="5 6" key="1">
    <citation type="journal article" date="2016" name="Nat. Commun.">
        <title>Thousands of microbial genomes shed light on interconnected biogeochemical processes in an aquifer system.</title>
        <authorList>
            <person name="Anantharaman K."/>
            <person name="Brown C.T."/>
            <person name="Hug L.A."/>
            <person name="Sharon I."/>
            <person name="Castelle C.J."/>
            <person name="Probst A.J."/>
            <person name="Thomas B.C."/>
            <person name="Singh A."/>
            <person name="Wilkins M.J."/>
            <person name="Karaoz U."/>
            <person name="Brodie E.L."/>
            <person name="Williams K.H."/>
            <person name="Hubbard S.S."/>
            <person name="Banfield J.F."/>
        </authorList>
    </citation>
    <scope>NUCLEOTIDE SEQUENCE [LARGE SCALE GENOMIC DNA]</scope>
</reference>
<dbReference type="InterPro" id="IPR027417">
    <property type="entry name" value="P-loop_NTPase"/>
</dbReference>
<dbReference type="AlphaFoldDB" id="A0A1F4ZBH2"/>
<evidence type="ECO:0000259" key="4">
    <source>
        <dbReference type="SMART" id="SM00382"/>
    </source>
</evidence>
<dbReference type="PANTHER" id="PTHR30258">
    <property type="entry name" value="TYPE II SECRETION SYSTEM PROTEIN GSPE-RELATED"/>
    <property type="match status" value="1"/>
</dbReference>
<name>A0A1F4ZBH2_9BACT</name>
<dbReference type="PANTHER" id="PTHR30258:SF2">
    <property type="entry name" value="COMG OPERON PROTEIN 1"/>
    <property type="match status" value="1"/>
</dbReference>
<dbReference type="GO" id="GO:0005886">
    <property type="term" value="C:plasma membrane"/>
    <property type="evidence" value="ECO:0007669"/>
    <property type="project" value="TreeGrafter"/>
</dbReference>
<evidence type="ECO:0000313" key="6">
    <source>
        <dbReference type="Proteomes" id="UP000177080"/>
    </source>
</evidence>
<dbReference type="GO" id="GO:0005524">
    <property type="term" value="F:ATP binding"/>
    <property type="evidence" value="ECO:0007669"/>
    <property type="project" value="UniProtKB-KW"/>
</dbReference>